<dbReference type="AlphaFoldDB" id="A0A420BFH2"/>
<reference evidence="4 5" key="1">
    <citation type="submission" date="2018-09" db="EMBL/GenBank/DDBJ databases">
        <title>Genomic Encyclopedia of Type Strains, Phase III (KMG-III): the genomes of soil and plant-associated and newly described type strains.</title>
        <authorList>
            <person name="Whitman W."/>
        </authorList>
    </citation>
    <scope>NUCLEOTIDE SEQUENCE [LARGE SCALE GENOMIC DNA]</scope>
    <source>
        <strain evidence="4 5">CECT 7938</strain>
    </source>
</reference>
<dbReference type="Pfam" id="PF04773">
    <property type="entry name" value="FecR"/>
    <property type="match status" value="1"/>
</dbReference>
<organism evidence="4 5">
    <name type="scientific">Sphingobacterium detergens</name>
    <dbReference type="NCBI Taxonomy" id="1145106"/>
    <lineage>
        <taxon>Bacteria</taxon>
        <taxon>Pseudomonadati</taxon>
        <taxon>Bacteroidota</taxon>
        <taxon>Sphingobacteriia</taxon>
        <taxon>Sphingobacteriales</taxon>
        <taxon>Sphingobacteriaceae</taxon>
        <taxon>Sphingobacterium</taxon>
    </lineage>
</organism>
<dbReference type="Proteomes" id="UP000286246">
    <property type="component" value="Unassembled WGS sequence"/>
</dbReference>
<feature type="domain" description="Protein FecR C-terminal" evidence="3">
    <location>
        <begin position="254"/>
        <end position="321"/>
    </location>
</feature>
<evidence type="ECO:0000313" key="5">
    <source>
        <dbReference type="Proteomes" id="UP000286246"/>
    </source>
</evidence>
<evidence type="ECO:0000256" key="1">
    <source>
        <dbReference type="SAM" id="Phobius"/>
    </source>
</evidence>
<protein>
    <submittedName>
        <fullName evidence="4">FecR family protein</fullName>
    </submittedName>
</protein>
<dbReference type="GO" id="GO:0016989">
    <property type="term" value="F:sigma factor antagonist activity"/>
    <property type="evidence" value="ECO:0007669"/>
    <property type="project" value="TreeGrafter"/>
</dbReference>
<keyword evidence="1" id="KW-0472">Membrane</keyword>
<sequence>MMTNQEVTALYIKFIHGQCTQAEIDILLSVLKEEQYRDAFPEYDQIAPFISKKDVLTADASDRIFAAIVETEIPAQPVADSRFRPGRWWAVAASLLMLSGIYYLFTIQQIPKSIKTVYRAADEKKIYQLPDGTAVTLDKGSELEVSNHFGIDSIREVWIKGDGYFNVAHNKKKPFIVHTLAGMNVKVLGTEFNVSAWKDKAYVVLNKGSVEVNAADQQLRLQPGERALFSSLEQRMEKKSVDTVFYNAWKNNLLAFDNDLLKDVVGKIGRQYSCSIEIADTNLSRMTFTGYIPRNDLNLALNTLSKSLNCTVELIDGKYIIEPNQLN</sequence>
<proteinExistence type="predicted"/>
<accession>A0A420BFH2</accession>
<name>A0A420BFH2_SPHD1</name>
<dbReference type="Pfam" id="PF16344">
    <property type="entry name" value="FecR_C"/>
    <property type="match status" value="1"/>
</dbReference>
<keyword evidence="1" id="KW-1133">Transmembrane helix</keyword>
<dbReference type="OrthoDB" id="697544at2"/>
<dbReference type="EMBL" id="RAPY01000001">
    <property type="protein sequence ID" value="RKE55443.1"/>
    <property type="molecule type" value="Genomic_DNA"/>
</dbReference>
<feature type="domain" description="FecR protein" evidence="2">
    <location>
        <begin position="121"/>
        <end position="211"/>
    </location>
</feature>
<evidence type="ECO:0000259" key="2">
    <source>
        <dbReference type="Pfam" id="PF04773"/>
    </source>
</evidence>
<dbReference type="PANTHER" id="PTHR30273:SF2">
    <property type="entry name" value="PROTEIN FECR"/>
    <property type="match status" value="1"/>
</dbReference>
<evidence type="ECO:0000313" key="4">
    <source>
        <dbReference type="EMBL" id="RKE55443.1"/>
    </source>
</evidence>
<dbReference type="InterPro" id="IPR032508">
    <property type="entry name" value="FecR_C"/>
</dbReference>
<keyword evidence="1" id="KW-0812">Transmembrane</keyword>
<evidence type="ECO:0000259" key="3">
    <source>
        <dbReference type="Pfam" id="PF16344"/>
    </source>
</evidence>
<dbReference type="InterPro" id="IPR006860">
    <property type="entry name" value="FecR"/>
</dbReference>
<dbReference type="RefSeq" id="WP_120257225.1">
    <property type="nucleotide sequence ID" value="NZ_RAPY01000001.1"/>
</dbReference>
<dbReference type="Gene3D" id="2.60.120.1440">
    <property type="match status" value="1"/>
</dbReference>
<feature type="transmembrane region" description="Helical" evidence="1">
    <location>
        <begin position="88"/>
        <end position="105"/>
    </location>
</feature>
<gene>
    <name evidence="4" type="ORF">DFQ12_0275</name>
</gene>
<dbReference type="PANTHER" id="PTHR30273">
    <property type="entry name" value="PERIPLASMIC SIGNAL SENSOR AND SIGMA FACTOR ACTIVATOR FECR-RELATED"/>
    <property type="match status" value="1"/>
</dbReference>
<dbReference type="Gene3D" id="3.55.50.30">
    <property type="match status" value="1"/>
</dbReference>
<comment type="caution">
    <text evidence="4">The sequence shown here is derived from an EMBL/GenBank/DDBJ whole genome shotgun (WGS) entry which is preliminary data.</text>
</comment>
<dbReference type="InterPro" id="IPR012373">
    <property type="entry name" value="Ferrdict_sens_TM"/>
</dbReference>
<dbReference type="PIRSF" id="PIRSF018266">
    <property type="entry name" value="FecR"/>
    <property type="match status" value="1"/>
</dbReference>
<keyword evidence="5" id="KW-1185">Reference proteome</keyword>